<protein>
    <submittedName>
        <fullName evidence="2">Uncharacterized protein</fullName>
    </submittedName>
</protein>
<feature type="compositionally biased region" description="Low complexity" evidence="1">
    <location>
        <begin position="37"/>
        <end position="52"/>
    </location>
</feature>
<proteinExistence type="predicted"/>
<feature type="compositionally biased region" description="Basic and acidic residues" evidence="1">
    <location>
        <begin position="88"/>
        <end position="97"/>
    </location>
</feature>
<sequence>MRASPAPSQSGEAADPPGCRLGHKGKFTRNGRRWSYAAAPPTVPPETAAASPMPHKGQMAPKAAPISPVISPSSPLPSVVLAHVHPPSKSEPDKDHSNTMLPDSPLSSAAGLLTVQWAILLPLALVLQL</sequence>
<name>A0A2P2IH00_RHIMU</name>
<feature type="compositionally biased region" description="Polar residues" evidence="1">
    <location>
        <begin position="1"/>
        <end position="11"/>
    </location>
</feature>
<reference evidence="2" key="1">
    <citation type="submission" date="2018-02" db="EMBL/GenBank/DDBJ databases">
        <title>Rhizophora mucronata_Transcriptome.</title>
        <authorList>
            <person name="Meera S.P."/>
            <person name="Sreeshan A."/>
            <person name="Augustine A."/>
        </authorList>
    </citation>
    <scope>NUCLEOTIDE SEQUENCE</scope>
    <source>
        <tissue evidence="2">Leaf</tissue>
    </source>
</reference>
<evidence type="ECO:0000256" key="1">
    <source>
        <dbReference type="SAM" id="MobiDB-lite"/>
    </source>
</evidence>
<dbReference type="AlphaFoldDB" id="A0A2P2IH00"/>
<evidence type="ECO:0000313" key="2">
    <source>
        <dbReference type="EMBL" id="MBW80498.1"/>
    </source>
</evidence>
<organism evidence="2">
    <name type="scientific">Rhizophora mucronata</name>
    <name type="common">Asiatic mangrove</name>
    <dbReference type="NCBI Taxonomy" id="61149"/>
    <lineage>
        <taxon>Eukaryota</taxon>
        <taxon>Viridiplantae</taxon>
        <taxon>Streptophyta</taxon>
        <taxon>Embryophyta</taxon>
        <taxon>Tracheophyta</taxon>
        <taxon>Spermatophyta</taxon>
        <taxon>Magnoliopsida</taxon>
        <taxon>eudicotyledons</taxon>
        <taxon>Gunneridae</taxon>
        <taxon>Pentapetalae</taxon>
        <taxon>rosids</taxon>
        <taxon>fabids</taxon>
        <taxon>Malpighiales</taxon>
        <taxon>Rhizophoraceae</taxon>
        <taxon>Rhizophora</taxon>
    </lineage>
</organism>
<feature type="region of interest" description="Disordered" evidence="1">
    <location>
        <begin position="1"/>
        <end position="105"/>
    </location>
</feature>
<dbReference type="EMBL" id="GGEC01000015">
    <property type="protein sequence ID" value="MBW80498.1"/>
    <property type="molecule type" value="Transcribed_RNA"/>
</dbReference>
<feature type="compositionally biased region" description="Basic residues" evidence="1">
    <location>
        <begin position="21"/>
        <end position="32"/>
    </location>
</feature>
<accession>A0A2P2IH00</accession>
<feature type="compositionally biased region" description="Low complexity" evidence="1">
    <location>
        <begin position="65"/>
        <end position="81"/>
    </location>
</feature>